<dbReference type="GO" id="GO:0005829">
    <property type="term" value="C:cytosol"/>
    <property type="evidence" value="ECO:0007669"/>
    <property type="project" value="TreeGrafter"/>
</dbReference>
<dbReference type="PATRIC" id="fig|1703779.3.peg.2383"/>
<protein>
    <recommendedName>
        <fullName evidence="6">Hydrolase TatD</fullName>
    </recommendedName>
</protein>
<evidence type="ECO:0000313" key="4">
    <source>
        <dbReference type="EMBL" id="KPK63239.1"/>
    </source>
</evidence>
<keyword evidence="2" id="KW-0378">Hydrolase</keyword>
<dbReference type="Gene3D" id="3.20.20.140">
    <property type="entry name" value="Metal-dependent hydrolases"/>
    <property type="match status" value="1"/>
</dbReference>
<dbReference type="Pfam" id="PF01026">
    <property type="entry name" value="TatD_DNase"/>
    <property type="match status" value="1"/>
</dbReference>
<dbReference type="FunFam" id="3.20.20.140:FF:000005">
    <property type="entry name" value="TatD family hydrolase"/>
    <property type="match status" value="1"/>
</dbReference>
<dbReference type="InterPro" id="IPR001130">
    <property type="entry name" value="TatD-like"/>
</dbReference>
<feature type="binding site" evidence="3">
    <location>
        <position position="91"/>
    </location>
    <ligand>
        <name>a divalent metal cation</name>
        <dbReference type="ChEBI" id="CHEBI:60240"/>
        <label>1</label>
    </ligand>
</feature>
<dbReference type="PIRSF" id="PIRSF005902">
    <property type="entry name" value="DNase_TatD"/>
    <property type="match status" value="1"/>
</dbReference>
<feature type="binding site" evidence="3">
    <location>
        <position position="5"/>
    </location>
    <ligand>
        <name>a divalent metal cation</name>
        <dbReference type="ChEBI" id="CHEBI:60240"/>
        <label>1</label>
    </ligand>
</feature>
<dbReference type="GO" id="GO:0004536">
    <property type="term" value="F:DNA nuclease activity"/>
    <property type="evidence" value="ECO:0007669"/>
    <property type="project" value="InterPro"/>
</dbReference>
<dbReference type="PANTHER" id="PTHR46124">
    <property type="entry name" value="D-AMINOACYL-TRNA DEACYLASE"/>
    <property type="match status" value="1"/>
</dbReference>
<dbReference type="SUPFAM" id="SSF51556">
    <property type="entry name" value="Metallo-dependent hydrolases"/>
    <property type="match status" value="1"/>
</dbReference>
<dbReference type="Proteomes" id="UP000051373">
    <property type="component" value="Unassembled WGS sequence"/>
</dbReference>
<feature type="binding site" evidence="3">
    <location>
        <position position="127"/>
    </location>
    <ligand>
        <name>a divalent metal cation</name>
        <dbReference type="ChEBI" id="CHEBI:60240"/>
        <label>2</label>
    </ligand>
</feature>
<evidence type="ECO:0008006" key="6">
    <source>
        <dbReference type="Google" id="ProtNLM"/>
    </source>
</evidence>
<feature type="binding site" evidence="3">
    <location>
        <position position="150"/>
    </location>
    <ligand>
        <name>a divalent metal cation</name>
        <dbReference type="ChEBI" id="CHEBI:60240"/>
        <label>2</label>
    </ligand>
</feature>
<feature type="binding site" evidence="3">
    <location>
        <position position="198"/>
    </location>
    <ligand>
        <name>a divalent metal cation</name>
        <dbReference type="ChEBI" id="CHEBI:60240"/>
        <label>1</label>
    </ligand>
</feature>
<proteinExistence type="predicted"/>
<dbReference type="PANTHER" id="PTHR46124:SF2">
    <property type="entry name" value="D-AMINOACYL-TRNA DEACYLASE"/>
    <property type="match status" value="1"/>
</dbReference>
<reference evidence="4 5" key="1">
    <citation type="journal article" date="2015" name="Microbiome">
        <title>Genomic resolution of linkages in carbon, nitrogen, and sulfur cycling among widespread estuary sediment bacteria.</title>
        <authorList>
            <person name="Baker B.J."/>
            <person name="Lazar C.S."/>
            <person name="Teske A.P."/>
            <person name="Dick G.J."/>
        </authorList>
    </citation>
    <scope>NUCLEOTIDE SEQUENCE [LARGE SCALE GENOMIC DNA]</scope>
    <source>
        <strain evidence="4">SM23_42</strain>
    </source>
</reference>
<keyword evidence="1 3" id="KW-0479">Metal-binding</keyword>
<name>A0A0S8FRB6_UNCW3</name>
<dbReference type="AlphaFoldDB" id="A0A0S8FRB6"/>
<dbReference type="CDD" id="cd01310">
    <property type="entry name" value="TatD_DNAse"/>
    <property type="match status" value="1"/>
</dbReference>
<dbReference type="GO" id="GO:0046872">
    <property type="term" value="F:metal ion binding"/>
    <property type="evidence" value="ECO:0007669"/>
    <property type="project" value="UniProtKB-KW"/>
</dbReference>
<dbReference type="InterPro" id="IPR015991">
    <property type="entry name" value="TatD/YcfH-like"/>
</dbReference>
<dbReference type="GO" id="GO:0016788">
    <property type="term" value="F:hydrolase activity, acting on ester bonds"/>
    <property type="evidence" value="ECO:0007669"/>
    <property type="project" value="InterPro"/>
</dbReference>
<dbReference type="InterPro" id="IPR032466">
    <property type="entry name" value="Metal_Hydrolase"/>
</dbReference>
<evidence type="ECO:0000256" key="2">
    <source>
        <dbReference type="ARBA" id="ARBA00022801"/>
    </source>
</evidence>
<gene>
    <name evidence="4" type="ORF">AMJ83_07760</name>
</gene>
<sequence length="250" mass="28383">MIDTHCHLIDPQFIKDLPVVLKRAQAAGIRKIVNAGYDTDTSSRTIVMNDEYPWLLPAVGIHPNEAAEQSIKEMDKIEAMLTSEKIVAIGETGLDYYRDFMPREAQQELFRQHIALARKACLPLLIHTRNSIEDAIRILKAEGCYHGVFHCYSGSHDQAERIIGMGFYVSFAGVLTYSKRAREIIQTVPRDRLLLETDAPFLAPIGHRGQRNEPSYIMETLKCAANMLDIRPERLEEILDANAMRLFSLD</sequence>
<comment type="caution">
    <text evidence="4">The sequence shown here is derived from an EMBL/GenBank/DDBJ whole genome shotgun (WGS) entry which is preliminary data.</text>
</comment>
<evidence type="ECO:0000256" key="3">
    <source>
        <dbReference type="PIRSR" id="PIRSR005902-1"/>
    </source>
</evidence>
<evidence type="ECO:0000313" key="5">
    <source>
        <dbReference type="Proteomes" id="UP000051373"/>
    </source>
</evidence>
<organism evidence="4 5">
    <name type="scientific">candidate division WOR_3 bacterium SM23_42</name>
    <dbReference type="NCBI Taxonomy" id="1703779"/>
    <lineage>
        <taxon>Bacteria</taxon>
        <taxon>Bacteria division WOR-3</taxon>
    </lineage>
</organism>
<dbReference type="EMBL" id="LJUJ01000016">
    <property type="protein sequence ID" value="KPK63239.1"/>
    <property type="molecule type" value="Genomic_DNA"/>
</dbReference>
<dbReference type="NCBIfam" id="TIGR00010">
    <property type="entry name" value="YchF/TatD family DNA exonuclease"/>
    <property type="match status" value="1"/>
</dbReference>
<evidence type="ECO:0000256" key="1">
    <source>
        <dbReference type="ARBA" id="ARBA00022723"/>
    </source>
</evidence>
<dbReference type="STRING" id="1703779.AMJ83_07760"/>
<feature type="binding site" evidence="3">
    <location>
        <position position="7"/>
    </location>
    <ligand>
        <name>a divalent metal cation</name>
        <dbReference type="ChEBI" id="CHEBI:60240"/>
        <label>1</label>
    </ligand>
</feature>
<accession>A0A0S8FRB6</accession>